<dbReference type="PANTHER" id="PTHR36337:SF1">
    <property type="entry name" value="OBSCURIN-LIKE PROTEIN"/>
    <property type="match status" value="1"/>
</dbReference>
<organism evidence="1">
    <name type="scientific">Sesamum latifolium</name>
    <dbReference type="NCBI Taxonomy" id="2727402"/>
    <lineage>
        <taxon>Eukaryota</taxon>
        <taxon>Viridiplantae</taxon>
        <taxon>Streptophyta</taxon>
        <taxon>Embryophyta</taxon>
        <taxon>Tracheophyta</taxon>
        <taxon>Spermatophyta</taxon>
        <taxon>Magnoliopsida</taxon>
        <taxon>eudicotyledons</taxon>
        <taxon>Gunneridae</taxon>
        <taxon>Pentapetalae</taxon>
        <taxon>asterids</taxon>
        <taxon>lamiids</taxon>
        <taxon>Lamiales</taxon>
        <taxon>Pedaliaceae</taxon>
        <taxon>Sesamum</taxon>
    </lineage>
</organism>
<proteinExistence type="predicted"/>
<name>A0AAW2WXT8_9LAMI</name>
<evidence type="ECO:0000313" key="1">
    <source>
        <dbReference type="EMBL" id="KAL0445754.1"/>
    </source>
</evidence>
<dbReference type="PANTHER" id="PTHR36337">
    <property type="entry name" value="OBSCURIN-LIKE PROTEIN"/>
    <property type="match status" value="1"/>
</dbReference>
<sequence>MAKQAQSFFLEEWLLSIIVIGSNKSGSVHSSSSSAQAIIQAWADLRDSFQHQAFHTHHLQALRILVFGYALSSSVSTCFRRTLDILLSIWGQEGGPSGSISQGLMLLHLIEWVMSNLLNLRSLDKIDLVKELLESVNRTHCSFAVLMAAAGLLRAINRSGSSGFMHLKNSAEERIEIVAKDFVSITKGFDYNGNHPRVSLLSQCIALALARSGSLSYKSSLLVSLALALLTEVFPLLCIYNKVLKFPEENWTAVLDEIKHHLSSVIFKEAGAITGAFCNQYASADECSRSTVENHMGLLSGSLLVASTGKGDACWPGR</sequence>
<accession>A0AAW2WXT8</accession>
<gene>
    <name evidence="1" type="ORF">Slati_1703300</name>
</gene>
<reference evidence="1" key="1">
    <citation type="submission" date="2020-06" db="EMBL/GenBank/DDBJ databases">
        <authorList>
            <person name="Li T."/>
            <person name="Hu X."/>
            <person name="Zhang T."/>
            <person name="Song X."/>
            <person name="Zhang H."/>
            <person name="Dai N."/>
            <person name="Sheng W."/>
            <person name="Hou X."/>
            <person name="Wei L."/>
        </authorList>
    </citation>
    <scope>NUCLEOTIDE SEQUENCE</scope>
    <source>
        <strain evidence="1">KEN1</strain>
        <tissue evidence="1">Leaf</tissue>
    </source>
</reference>
<protein>
    <submittedName>
        <fullName evidence="1">Uncharacterized protein</fullName>
    </submittedName>
</protein>
<dbReference type="AlphaFoldDB" id="A0AAW2WXT8"/>
<comment type="caution">
    <text evidence="1">The sequence shown here is derived from an EMBL/GenBank/DDBJ whole genome shotgun (WGS) entry which is preliminary data.</text>
</comment>
<dbReference type="EMBL" id="JACGWN010000006">
    <property type="protein sequence ID" value="KAL0445754.1"/>
    <property type="molecule type" value="Genomic_DNA"/>
</dbReference>
<reference evidence="1" key="2">
    <citation type="journal article" date="2024" name="Plant">
        <title>Genomic evolution and insights into agronomic trait innovations of Sesamum species.</title>
        <authorList>
            <person name="Miao H."/>
            <person name="Wang L."/>
            <person name="Qu L."/>
            <person name="Liu H."/>
            <person name="Sun Y."/>
            <person name="Le M."/>
            <person name="Wang Q."/>
            <person name="Wei S."/>
            <person name="Zheng Y."/>
            <person name="Lin W."/>
            <person name="Duan Y."/>
            <person name="Cao H."/>
            <person name="Xiong S."/>
            <person name="Wang X."/>
            <person name="Wei L."/>
            <person name="Li C."/>
            <person name="Ma Q."/>
            <person name="Ju M."/>
            <person name="Zhao R."/>
            <person name="Li G."/>
            <person name="Mu C."/>
            <person name="Tian Q."/>
            <person name="Mei H."/>
            <person name="Zhang T."/>
            <person name="Gao T."/>
            <person name="Zhang H."/>
        </authorList>
    </citation>
    <scope>NUCLEOTIDE SEQUENCE</scope>
    <source>
        <strain evidence="1">KEN1</strain>
    </source>
</reference>